<proteinExistence type="predicted"/>
<evidence type="ECO:0000313" key="9">
    <source>
        <dbReference type="EMBL" id="PHV64883.1"/>
    </source>
</evidence>
<gene>
    <name evidence="9" type="ORF">CSW57_21690</name>
</gene>
<evidence type="ECO:0000256" key="6">
    <source>
        <dbReference type="ARBA" id="ARBA00023136"/>
    </source>
</evidence>
<keyword evidence="4 7" id="KW-0812">Transmembrane</keyword>
<evidence type="ECO:0000313" key="10">
    <source>
        <dbReference type="Proteomes" id="UP000225108"/>
    </source>
</evidence>
<feature type="transmembrane region" description="Helical" evidence="7">
    <location>
        <begin position="291"/>
        <end position="315"/>
    </location>
</feature>
<keyword evidence="6 7" id="KW-0472">Membrane</keyword>
<feature type="transmembrane region" description="Helical" evidence="7">
    <location>
        <begin position="117"/>
        <end position="136"/>
    </location>
</feature>
<reference evidence="9 10" key="1">
    <citation type="submission" date="2017-10" db="EMBL/GenBank/DDBJ databases">
        <title>The draft genome sequence of Williamsia sp. BULT 1.1 isolated from the semi-arid grassland soils from South Africa.</title>
        <authorList>
            <person name="Kabwe M.H."/>
            <person name="Govender N."/>
            <person name="Mutseka Lunga P."/>
            <person name="Vikram S."/>
            <person name="Makhalanyane T.P."/>
        </authorList>
    </citation>
    <scope>NUCLEOTIDE SEQUENCE [LARGE SCALE GENOMIC DNA]</scope>
    <source>
        <strain evidence="9 10">BULT 1.1</strain>
    </source>
</reference>
<evidence type="ECO:0000256" key="2">
    <source>
        <dbReference type="ARBA" id="ARBA00022448"/>
    </source>
</evidence>
<dbReference type="InterPro" id="IPR011701">
    <property type="entry name" value="MFS"/>
</dbReference>
<dbReference type="CDD" id="cd17504">
    <property type="entry name" value="MFS_MMR_MDR_like"/>
    <property type="match status" value="1"/>
</dbReference>
<evidence type="ECO:0000256" key="4">
    <source>
        <dbReference type="ARBA" id="ARBA00022692"/>
    </source>
</evidence>
<evidence type="ECO:0000259" key="8">
    <source>
        <dbReference type="PROSITE" id="PS50850"/>
    </source>
</evidence>
<keyword evidence="2" id="KW-0813">Transport</keyword>
<feature type="transmembrane region" description="Helical" evidence="7">
    <location>
        <begin position="267"/>
        <end position="285"/>
    </location>
</feature>
<keyword evidence="5 7" id="KW-1133">Transmembrane helix</keyword>
<evidence type="ECO:0000256" key="3">
    <source>
        <dbReference type="ARBA" id="ARBA00022475"/>
    </source>
</evidence>
<protein>
    <submittedName>
        <fullName evidence="9">MFS transporter</fullName>
    </submittedName>
</protein>
<feature type="transmembrane region" description="Helical" evidence="7">
    <location>
        <begin position="148"/>
        <end position="167"/>
    </location>
</feature>
<dbReference type="PROSITE" id="PS50850">
    <property type="entry name" value="MFS"/>
    <property type="match status" value="1"/>
</dbReference>
<sequence>MDGPRLRGSVQGPGCQHEHQVVCLRRDDPRKAPHLPGVRRITTRVRGTFEQDRERRLHRLHPPLSQVDAAGRRPRRQHPRAILVVLIVSVSAFSLLQSLIIPVLPEIQRSFETDQSTVSWVLTAYLLSASISTPLLGRIGDRVGKKRILLVALSGLAVGSVLSAVAPSIGWLIAARIVQGVGGGVLPLSFGIIRDEFSIEKTRTAVSVVASIASIGFGAGIILAGPIVVFLDYHWLFWLPAIGVTLAVVGAALCIPRSDSTRGGSINPLPALLLSGALASLLLAISRGGEWGWTSGVVVALLIGGALLAAAWIVVEQRVRYPLIDMRMMRLRGVWTANAVAFMVGFSSFSFYAFLPQLIQTPAESGYGLGATITQSGWLLLPSSAVSVLIGLFSARLVRATSARAVMFTGSILCATAYLMVAAAHTQTWQLYLAVSVQGVGLGLVVSTLAAVVITSVPSGQTGVASGMNANIRTIGGAMGTAAFTGLVASHVTDAGFPAEAAYAVGFVMLAAAMLFAAIAALWIPHWDRSRSGTDALSDRVSVA</sequence>
<feature type="transmembrane region" description="Helical" evidence="7">
    <location>
        <begin position="470"/>
        <end position="489"/>
    </location>
</feature>
<evidence type="ECO:0000256" key="5">
    <source>
        <dbReference type="ARBA" id="ARBA00022989"/>
    </source>
</evidence>
<feature type="transmembrane region" description="Helical" evidence="7">
    <location>
        <begin position="235"/>
        <end position="255"/>
    </location>
</feature>
<dbReference type="Pfam" id="PF07690">
    <property type="entry name" value="MFS_1"/>
    <property type="match status" value="1"/>
</dbReference>
<comment type="caution">
    <text evidence="9">The sequence shown here is derived from an EMBL/GenBank/DDBJ whole genome shotgun (WGS) entry which is preliminary data.</text>
</comment>
<accession>A0A2G3PGM6</accession>
<dbReference type="GO" id="GO:0005886">
    <property type="term" value="C:plasma membrane"/>
    <property type="evidence" value="ECO:0007669"/>
    <property type="project" value="UniProtKB-SubCell"/>
</dbReference>
<dbReference type="InterPro" id="IPR036259">
    <property type="entry name" value="MFS_trans_sf"/>
</dbReference>
<dbReference type="EMBL" id="PEBD01000011">
    <property type="protein sequence ID" value="PHV64883.1"/>
    <property type="molecule type" value="Genomic_DNA"/>
</dbReference>
<feature type="transmembrane region" description="Helical" evidence="7">
    <location>
        <begin position="205"/>
        <end position="229"/>
    </location>
</feature>
<evidence type="ECO:0000256" key="1">
    <source>
        <dbReference type="ARBA" id="ARBA00004651"/>
    </source>
</evidence>
<dbReference type="PANTHER" id="PTHR42718:SF46">
    <property type="entry name" value="BLR6921 PROTEIN"/>
    <property type="match status" value="1"/>
</dbReference>
<dbReference type="PANTHER" id="PTHR42718">
    <property type="entry name" value="MAJOR FACILITATOR SUPERFAMILY MULTIDRUG TRANSPORTER MFSC"/>
    <property type="match status" value="1"/>
</dbReference>
<feature type="transmembrane region" description="Helical" evidence="7">
    <location>
        <begin position="431"/>
        <end position="458"/>
    </location>
</feature>
<feature type="transmembrane region" description="Helical" evidence="7">
    <location>
        <begin position="81"/>
        <end position="105"/>
    </location>
</feature>
<feature type="domain" description="Major facilitator superfamily (MFS) profile" evidence="8">
    <location>
        <begin position="82"/>
        <end position="529"/>
    </location>
</feature>
<dbReference type="Proteomes" id="UP000225108">
    <property type="component" value="Unassembled WGS sequence"/>
</dbReference>
<evidence type="ECO:0000256" key="7">
    <source>
        <dbReference type="SAM" id="Phobius"/>
    </source>
</evidence>
<feature type="transmembrane region" description="Helical" evidence="7">
    <location>
        <begin position="335"/>
        <end position="355"/>
    </location>
</feature>
<dbReference type="SUPFAM" id="SSF103473">
    <property type="entry name" value="MFS general substrate transporter"/>
    <property type="match status" value="1"/>
</dbReference>
<dbReference type="Gene3D" id="1.20.1250.20">
    <property type="entry name" value="MFS general substrate transporter like domains"/>
    <property type="match status" value="1"/>
</dbReference>
<dbReference type="GO" id="GO:0022857">
    <property type="term" value="F:transmembrane transporter activity"/>
    <property type="evidence" value="ECO:0007669"/>
    <property type="project" value="InterPro"/>
</dbReference>
<feature type="transmembrane region" description="Helical" evidence="7">
    <location>
        <begin position="405"/>
        <end position="425"/>
    </location>
</feature>
<name>A0A2G3PGM6_WILMA</name>
<feature type="transmembrane region" description="Helical" evidence="7">
    <location>
        <begin position="173"/>
        <end position="193"/>
    </location>
</feature>
<dbReference type="Gene3D" id="1.20.1720.10">
    <property type="entry name" value="Multidrug resistance protein D"/>
    <property type="match status" value="1"/>
</dbReference>
<dbReference type="AlphaFoldDB" id="A0A2G3PGM6"/>
<feature type="transmembrane region" description="Helical" evidence="7">
    <location>
        <begin position="375"/>
        <end position="393"/>
    </location>
</feature>
<feature type="transmembrane region" description="Helical" evidence="7">
    <location>
        <begin position="501"/>
        <end position="524"/>
    </location>
</feature>
<dbReference type="InterPro" id="IPR020846">
    <property type="entry name" value="MFS_dom"/>
</dbReference>
<organism evidence="9 10">
    <name type="scientific">Williamsia marianensis</name>
    <dbReference type="NCBI Taxonomy" id="85044"/>
    <lineage>
        <taxon>Bacteria</taxon>
        <taxon>Bacillati</taxon>
        <taxon>Actinomycetota</taxon>
        <taxon>Actinomycetes</taxon>
        <taxon>Mycobacteriales</taxon>
        <taxon>Nocardiaceae</taxon>
        <taxon>Williamsia</taxon>
    </lineage>
</organism>
<comment type="subcellular location">
    <subcellularLocation>
        <location evidence="1">Cell membrane</location>
        <topology evidence="1">Multi-pass membrane protein</topology>
    </subcellularLocation>
</comment>
<keyword evidence="3" id="KW-1003">Cell membrane</keyword>